<dbReference type="EMBL" id="BARU01022071">
    <property type="protein sequence ID" value="GAH52562.1"/>
    <property type="molecule type" value="Genomic_DNA"/>
</dbReference>
<dbReference type="Gene3D" id="3.90.1140.10">
    <property type="entry name" value="Cyclic phosphodiesterase"/>
    <property type="match status" value="1"/>
</dbReference>
<name>X1G5S3_9ZZZZ</name>
<evidence type="ECO:0000313" key="3">
    <source>
        <dbReference type="EMBL" id="GAH52562.1"/>
    </source>
</evidence>
<proteinExistence type="inferred from homology"/>
<dbReference type="AlphaFoldDB" id="X1G5S3"/>
<sequence length="191" mass="21327">MRLFIAIDIDEKVRDALGDLQRRLQRTAGEEGIKKRDVKWVKPEAIHLTLKFLGEVKDEKAVEVCNIVKDVSGKYRGFELDIRSVGCFGGKAARVLWVGTGRGSEQLCRLAKALDEQLASAGWPKEIREFSGHLTVCRIKSSSAGVKLAAMSEEYKDLELGVISVEALSVYQSQLMPKGPIYTRLANYELR</sequence>
<dbReference type="SUPFAM" id="SSF55144">
    <property type="entry name" value="LigT-like"/>
    <property type="match status" value="1"/>
</dbReference>
<dbReference type="GO" id="GO:0004113">
    <property type="term" value="F:2',3'-cyclic-nucleotide 3'-phosphodiesterase activity"/>
    <property type="evidence" value="ECO:0007669"/>
    <property type="project" value="InterPro"/>
</dbReference>
<accession>X1G5S3</accession>
<dbReference type="HAMAP" id="MF_01940">
    <property type="entry name" value="RNA_CPDase"/>
    <property type="match status" value="1"/>
</dbReference>
<reference evidence="3" key="1">
    <citation type="journal article" date="2014" name="Front. Microbiol.">
        <title>High frequency of phylogenetically diverse reductive dehalogenase-homologous genes in deep subseafloor sedimentary metagenomes.</title>
        <authorList>
            <person name="Kawai M."/>
            <person name="Futagami T."/>
            <person name="Toyoda A."/>
            <person name="Takaki Y."/>
            <person name="Nishi S."/>
            <person name="Hori S."/>
            <person name="Arai W."/>
            <person name="Tsubouchi T."/>
            <person name="Morono Y."/>
            <person name="Uchiyama I."/>
            <person name="Ito T."/>
            <person name="Fujiyama A."/>
            <person name="Inagaki F."/>
            <person name="Takami H."/>
        </authorList>
    </citation>
    <scope>NUCLEOTIDE SEQUENCE</scope>
    <source>
        <strain evidence="3">Expedition CK06-06</strain>
    </source>
</reference>
<feature type="domain" description="Phosphoesterase HXTX" evidence="2">
    <location>
        <begin position="7"/>
        <end position="97"/>
    </location>
</feature>
<comment type="caution">
    <text evidence="3">The sequence shown here is derived from an EMBL/GenBank/DDBJ whole genome shotgun (WGS) entry which is preliminary data.</text>
</comment>
<dbReference type="NCBIfam" id="TIGR02258">
    <property type="entry name" value="2_5_ligase"/>
    <property type="match status" value="1"/>
</dbReference>
<gene>
    <name evidence="3" type="ORF">S03H2_36011</name>
</gene>
<feature type="domain" description="Phosphoesterase HXTX" evidence="2">
    <location>
        <begin position="104"/>
        <end position="182"/>
    </location>
</feature>
<dbReference type="PANTHER" id="PTHR35561:SF1">
    <property type="entry name" value="RNA 2',3'-CYCLIC PHOSPHODIESTERASE"/>
    <property type="match status" value="1"/>
</dbReference>
<protein>
    <recommendedName>
        <fullName evidence="2">Phosphoesterase HXTX domain-containing protein</fullName>
    </recommendedName>
</protein>
<dbReference type="Pfam" id="PF02834">
    <property type="entry name" value="LigT_PEase"/>
    <property type="match status" value="2"/>
</dbReference>
<dbReference type="InterPro" id="IPR014051">
    <property type="entry name" value="Phosphoesterase_HXTX"/>
</dbReference>
<dbReference type="GO" id="GO:0008664">
    <property type="term" value="F:RNA 2',3'-cyclic 3'-phosphodiesterase activity"/>
    <property type="evidence" value="ECO:0007669"/>
    <property type="project" value="InterPro"/>
</dbReference>
<evidence type="ECO:0000259" key="2">
    <source>
        <dbReference type="Pfam" id="PF02834"/>
    </source>
</evidence>
<organism evidence="3">
    <name type="scientific">marine sediment metagenome</name>
    <dbReference type="NCBI Taxonomy" id="412755"/>
    <lineage>
        <taxon>unclassified sequences</taxon>
        <taxon>metagenomes</taxon>
        <taxon>ecological metagenomes</taxon>
    </lineage>
</organism>
<dbReference type="PANTHER" id="PTHR35561">
    <property type="entry name" value="RNA 2',3'-CYCLIC PHOSPHODIESTERASE"/>
    <property type="match status" value="1"/>
</dbReference>
<dbReference type="InterPro" id="IPR009097">
    <property type="entry name" value="Cyclic_Pdiesterase"/>
</dbReference>
<evidence type="ECO:0000256" key="1">
    <source>
        <dbReference type="ARBA" id="ARBA00022801"/>
    </source>
</evidence>
<keyword evidence="1" id="KW-0378">Hydrolase</keyword>
<dbReference type="InterPro" id="IPR004175">
    <property type="entry name" value="RNA_CPDase"/>
</dbReference>